<dbReference type="EMBL" id="FQXI01000014">
    <property type="protein sequence ID" value="SHH58307.1"/>
    <property type="molecule type" value="Genomic_DNA"/>
</dbReference>
<dbReference type="InterPro" id="IPR036291">
    <property type="entry name" value="NAD(P)-bd_dom_sf"/>
</dbReference>
<evidence type="ECO:0000259" key="4">
    <source>
        <dbReference type="Pfam" id="PF01232"/>
    </source>
</evidence>
<dbReference type="Gene3D" id="3.40.50.720">
    <property type="entry name" value="NAD(P)-binding Rossmann-like Domain"/>
    <property type="match status" value="1"/>
</dbReference>
<dbReference type="PANTHER" id="PTHR30524">
    <property type="entry name" value="MANNITOL-1-PHOSPHATE 5-DEHYDROGENASE"/>
    <property type="match status" value="1"/>
</dbReference>
<dbReference type="InterPro" id="IPR013328">
    <property type="entry name" value="6PGD_dom2"/>
</dbReference>
<dbReference type="Proteomes" id="UP000184032">
    <property type="component" value="Unassembled WGS sequence"/>
</dbReference>
<feature type="domain" description="Mannitol dehydrogenase C-terminal" evidence="5">
    <location>
        <begin position="259"/>
        <end position="421"/>
    </location>
</feature>
<dbReference type="Pfam" id="PF01232">
    <property type="entry name" value="Mannitol_dh"/>
    <property type="match status" value="1"/>
</dbReference>
<evidence type="ECO:0000256" key="1">
    <source>
        <dbReference type="ARBA" id="ARBA00023002"/>
    </source>
</evidence>
<dbReference type="GO" id="GO:0005829">
    <property type="term" value="C:cytosol"/>
    <property type="evidence" value="ECO:0007669"/>
    <property type="project" value="TreeGrafter"/>
</dbReference>
<dbReference type="SUPFAM" id="SSF48179">
    <property type="entry name" value="6-phosphogluconate dehydrogenase C-terminal domain-like"/>
    <property type="match status" value="1"/>
</dbReference>
<evidence type="ECO:0000256" key="2">
    <source>
        <dbReference type="ARBA" id="ARBA00023027"/>
    </source>
</evidence>
<feature type="domain" description="Mannitol dehydrogenase N-terminal" evidence="4">
    <location>
        <begin position="8"/>
        <end position="241"/>
    </location>
</feature>
<organism evidence="6 7">
    <name type="scientific">Anaerosphaera aminiphila DSM 21120</name>
    <dbReference type="NCBI Taxonomy" id="1120995"/>
    <lineage>
        <taxon>Bacteria</taxon>
        <taxon>Bacillati</taxon>
        <taxon>Bacillota</taxon>
        <taxon>Tissierellia</taxon>
        <taxon>Tissierellales</taxon>
        <taxon>Peptoniphilaceae</taxon>
        <taxon>Anaerosphaera</taxon>
    </lineage>
</organism>
<evidence type="ECO:0000313" key="7">
    <source>
        <dbReference type="Proteomes" id="UP000184032"/>
    </source>
</evidence>
<dbReference type="InterPro" id="IPR013118">
    <property type="entry name" value="Mannitol_DH_C"/>
</dbReference>
<comment type="catalytic activity">
    <reaction evidence="3">
        <text>D-mannitol 1-phosphate + NAD(+) = beta-D-fructose 6-phosphate + NADH + H(+)</text>
        <dbReference type="Rhea" id="RHEA:19661"/>
        <dbReference type="ChEBI" id="CHEBI:15378"/>
        <dbReference type="ChEBI" id="CHEBI:57540"/>
        <dbReference type="ChEBI" id="CHEBI:57634"/>
        <dbReference type="ChEBI" id="CHEBI:57945"/>
        <dbReference type="ChEBI" id="CHEBI:61381"/>
        <dbReference type="EC" id="1.1.1.17"/>
    </reaction>
</comment>
<dbReference type="InterPro" id="IPR013131">
    <property type="entry name" value="Mannitol_DH_N"/>
</dbReference>
<dbReference type="RefSeq" id="WP_073185299.1">
    <property type="nucleotide sequence ID" value="NZ_FQXI01000014.1"/>
</dbReference>
<dbReference type="STRING" id="1120995.SAMN02745245_01662"/>
<accession>A0A1M5U5L5</accession>
<dbReference type="PANTHER" id="PTHR30524:SF0">
    <property type="entry name" value="ALTRONATE OXIDOREDUCTASE-RELATED"/>
    <property type="match status" value="1"/>
</dbReference>
<evidence type="ECO:0000256" key="3">
    <source>
        <dbReference type="ARBA" id="ARBA00048615"/>
    </source>
</evidence>
<evidence type="ECO:0000313" key="6">
    <source>
        <dbReference type="EMBL" id="SHH58307.1"/>
    </source>
</evidence>
<dbReference type="OrthoDB" id="9768714at2"/>
<gene>
    <name evidence="6" type="ORF">SAMN02745245_01662</name>
</gene>
<evidence type="ECO:0000259" key="5">
    <source>
        <dbReference type="Pfam" id="PF08125"/>
    </source>
</evidence>
<dbReference type="GO" id="GO:0019592">
    <property type="term" value="P:mannitol catabolic process"/>
    <property type="evidence" value="ECO:0007669"/>
    <property type="project" value="TreeGrafter"/>
</dbReference>
<dbReference type="Pfam" id="PF08125">
    <property type="entry name" value="Mannitol_dh_C"/>
    <property type="match status" value="1"/>
</dbReference>
<keyword evidence="1" id="KW-0560">Oxidoreductase</keyword>
<proteinExistence type="predicted"/>
<dbReference type="AlphaFoldDB" id="A0A1M5U5L5"/>
<dbReference type="InterPro" id="IPR008927">
    <property type="entry name" value="6-PGluconate_DH-like_C_sf"/>
</dbReference>
<keyword evidence="2" id="KW-0520">NAD</keyword>
<dbReference type="Gene3D" id="1.10.1040.10">
    <property type="entry name" value="N-(1-d-carboxylethyl)-l-norvaline Dehydrogenase, domain 2"/>
    <property type="match status" value="1"/>
</dbReference>
<reference evidence="6 7" key="1">
    <citation type="submission" date="2016-11" db="EMBL/GenBank/DDBJ databases">
        <authorList>
            <person name="Jaros S."/>
            <person name="Januszkiewicz K."/>
            <person name="Wedrychowicz H."/>
        </authorList>
    </citation>
    <scope>NUCLEOTIDE SEQUENCE [LARGE SCALE GENOMIC DNA]</scope>
    <source>
        <strain evidence="6 7">DSM 21120</strain>
    </source>
</reference>
<dbReference type="SUPFAM" id="SSF51735">
    <property type="entry name" value="NAD(P)-binding Rossmann-fold domains"/>
    <property type="match status" value="1"/>
</dbReference>
<keyword evidence="7" id="KW-1185">Reference proteome</keyword>
<name>A0A1M5U5L5_9FIRM</name>
<dbReference type="NCBIfam" id="NF002969">
    <property type="entry name" value="PRK03643.1"/>
    <property type="match status" value="1"/>
</dbReference>
<protein>
    <submittedName>
        <fullName evidence="6">Tagaturonate reductase</fullName>
    </submittedName>
</protein>
<sequence>MENKELKRVIQFGEGNFLRGFVDDFLYELKEKNLFNGDVVVVQPIKQGMCDVLEKQDCNYNLYLRGIENGQVVNEHKFIDIISHCINPYISFEEYLDLANDKNFRFIVSNTTESGIVVNEDDKFEDKPASSFPGKLTQLLYKRYENNLPGFIVLSCELIDNNGLELKKCVNKYIELWELEEGFKRWIDTENDFCSTLVDRIVTGYPKDEAELKKLEAEIGYKDLCLDTAEIFHQWVIEGNYESELPLQEAGFNVIWTDDVSPYKKRKVRILNGAHTSMVLGARLYGLSTVRECLEDETINKFLRKCIFKEIIPAIGGSDEDLKFGNAVIERFSNPFIEHQLLSIALNSVSKFDVRVLPTILEYREKFGYYPAGLSFSMAALIKFYKTNEANDSEEVMKFMAENSVEDILKNRDLWHSDLIELIPIVQKYYDMINENGIEKAFEYVIEEEVI</sequence>
<dbReference type="GO" id="GO:0008926">
    <property type="term" value="F:mannitol-1-phosphate 5-dehydrogenase activity"/>
    <property type="evidence" value="ECO:0007669"/>
    <property type="project" value="UniProtKB-EC"/>
</dbReference>